<gene>
    <name evidence="3" type="ORF">AUQ44_11920</name>
</gene>
<dbReference type="SUPFAM" id="SSF141571">
    <property type="entry name" value="Pentapeptide repeat-like"/>
    <property type="match status" value="1"/>
</dbReference>
<dbReference type="Pfam" id="PF07885">
    <property type="entry name" value="Ion_trans_2"/>
    <property type="match status" value="1"/>
</dbReference>
<comment type="caution">
    <text evidence="3">The sequence shown here is derived from an EMBL/GenBank/DDBJ whole genome shotgun (WGS) entry which is preliminary data.</text>
</comment>
<feature type="transmembrane region" description="Helical" evidence="1">
    <location>
        <begin position="300"/>
        <end position="320"/>
    </location>
</feature>
<dbReference type="Proteomes" id="UP000075349">
    <property type="component" value="Unassembled WGS sequence"/>
</dbReference>
<dbReference type="Gene3D" id="2.160.20.80">
    <property type="entry name" value="E3 ubiquitin-protein ligase SopA"/>
    <property type="match status" value="1"/>
</dbReference>
<keyword evidence="1" id="KW-0812">Transmembrane</keyword>
<evidence type="ECO:0000313" key="4">
    <source>
        <dbReference type="Proteomes" id="UP000075349"/>
    </source>
</evidence>
<proteinExistence type="predicted"/>
<keyword evidence="1" id="KW-0472">Membrane</keyword>
<dbReference type="AlphaFoldDB" id="A0A151JJY3"/>
<name>A0A151JJY3_9VIBR</name>
<dbReference type="InterPro" id="IPR013099">
    <property type="entry name" value="K_chnl_dom"/>
</dbReference>
<feature type="transmembrane region" description="Helical" evidence="1">
    <location>
        <begin position="265"/>
        <end position="288"/>
    </location>
</feature>
<organism evidence="3 4">
    <name type="scientific">Vibrio cidicii</name>
    <dbReference type="NCBI Taxonomy" id="1763883"/>
    <lineage>
        <taxon>Bacteria</taxon>
        <taxon>Pseudomonadati</taxon>
        <taxon>Pseudomonadota</taxon>
        <taxon>Gammaproteobacteria</taxon>
        <taxon>Vibrionales</taxon>
        <taxon>Vibrionaceae</taxon>
        <taxon>Vibrio</taxon>
    </lineage>
</organism>
<dbReference type="SUPFAM" id="SSF81324">
    <property type="entry name" value="Voltage-gated potassium channels"/>
    <property type="match status" value="1"/>
</dbReference>
<evidence type="ECO:0000256" key="1">
    <source>
        <dbReference type="SAM" id="Phobius"/>
    </source>
</evidence>
<dbReference type="Pfam" id="PF00805">
    <property type="entry name" value="Pentapeptide"/>
    <property type="match status" value="2"/>
</dbReference>
<dbReference type="Gene3D" id="1.10.287.70">
    <property type="match status" value="1"/>
</dbReference>
<reference evidence="4" key="1">
    <citation type="submission" date="2015-12" db="EMBL/GenBank/DDBJ databases">
        <authorList>
            <person name="Tarr C.L."/>
            <person name="Gladney L.M."/>
        </authorList>
    </citation>
    <scope>NUCLEOTIDE SEQUENCE [LARGE SCALE GENOMIC DNA]</scope>
    <source>
        <strain evidence="4">2756-81</strain>
    </source>
</reference>
<sequence length="325" mass="37033">MKSDKGRCRYQNPDGWCCDQPSGESGLCYWHDPEIDKSNDDVKSQVEQWAAEGKPLDGFQLAKTNLADLNLVNRGSKVGYQCREADFYRADLSDAHFFGLDLRGSSLMKCKLVSANLHCVRLEGCNLLGADLSRARLENIDWGSELKQERQARQAKQKGDLHKAESLWQEVEEVCRGIRKQCEKQGLFETAGMFFKKEMRFRRYQMPKMSMQRVLSKLVDIFCGYGEDPLRVVLFSIFLILACASAYFFLDTTSANPIYADMTGWKFYLFEFLNAVYFSVVTFTTLGYGDISPVGMARFIAALEAFLGSFTMALFVVVFVKKMTR</sequence>
<keyword evidence="1" id="KW-1133">Transmembrane helix</keyword>
<evidence type="ECO:0000313" key="3">
    <source>
        <dbReference type="EMBL" id="KYN25966.1"/>
    </source>
</evidence>
<protein>
    <submittedName>
        <fullName evidence="3">Potassium transporter Kef</fullName>
    </submittedName>
</protein>
<evidence type="ECO:0000259" key="2">
    <source>
        <dbReference type="Pfam" id="PF07885"/>
    </source>
</evidence>
<accession>A0A151JJY3</accession>
<feature type="domain" description="Potassium channel" evidence="2">
    <location>
        <begin position="241"/>
        <end position="324"/>
    </location>
</feature>
<feature type="transmembrane region" description="Helical" evidence="1">
    <location>
        <begin position="232"/>
        <end position="250"/>
    </location>
</feature>
<dbReference type="InterPro" id="IPR001646">
    <property type="entry name" value="5peptide_repeat"/>
</dbReference>
<dbReference type="EMBL" id="LOMK01000001">
    <property type="protein sequence ID" value="KYN25966.1"/>
    <property type="molecule type" value="Genomic_DNA"/>
</dbReference>